<dbReference type="SMART" id="SM00028">
    <property type="entry name" value="TPR"/>
    <property type="match status" value="5"/>
</dbReference>
<reference evidence="2" key="1">
    <citation type="submission" date="2020-10" db="EMBL/GenBank/DDBJ databases">
        <authorList>
            <person name="Castelo-Branco R."/>
            <person name="Eusebio N."/>
            <person name="Adriana R."/>
            <person name="Vieira A."/>
            <person name="Brugerolle De Fraissinette N."/>
            <person name="Rezende De Castro R."/>
            <person name="Schneider M.P."/>
            <person name="Vasconcelos V."/>
            <person name="Leao P.N."/>
        </authorList>
    </citation>
    <scope>NUCLEOTIDE SEQUENCE</scope>
    <source>
        <strain evidence="2">LEGE 11479</strain>
    </source>
</reference>
<organism evidence="2 3">
    <name type="scientific">Leptolyngbya cf. ectocarpi LEGE 11479</name>
    <dbReference type="NCBI Taxonomy" id="1828722"/>
    <lineage>
        <taxon>Bacteria</taxon>
        <taxon>Bacillati</taxon>
        <taxon>Cyanobacteriota</taxon>
        <taxon>Cyanophyceae</taxon>
        <taxon>Leptolyngbyales</taxon>
        <taxon>Leptolyngbyaceae</taxon>
        <taxon>Leptolyngbya group</taxon>
        <taxon>Leptolyngbya</taxon>
    </lineage>
</organism>
<accession>A0A928X301</accession>
<sequence length="877" mass="97443">MLSVLIAVNGPALATLGHPDTRPAPSPLSAQAHSPLQEGIRLYQAEQFTAAVDIWKQALQDSTSLDRALILSNLSLAYQHLGQWTLANESIAQSLSLLESLTELKDSPAYAETLAKAWNTQGRLHWATGETQAALTAWQTATAKYYQAGHQQGILLSLLNQAKALQTLGLHLQSKEILDNIYGVLKQGQLEPEQQATGLWQLGNAERQVGALKPSQEHLQKSLEIIDTYQLETLQGPVLLDLGNTERALGDSNSAIGKTDKAQGHKNLALKLYQQVASESSASSITRLQAGLNQLSLLIATEQWSAAQALWKTLLPQANRLAPSRTAIYSQLNLAKSLMQLLQEDIDQNQTLATKQTCGEQPCLPTEQDIDTILTGAIAQSQELQDTIAESYGVGQRGELYEITHQWGKAQRLTSRALQMTEAMSYADGRYRWEWQQGRLFKQVGQQDEAIKSYRNAVNTLKTIRKNLLFIDAEVQFSFRDNVEPIYRELVELLLSHSSESQPDNQKLELAIEQIDSLQLSELENFLRCDLATTTAISQFEADDDTAILYPIILQERLAVILQLKDKKIFTEVSVDQPTIEATLKQLRQDLSKSPSRTPEVKETAQTVYNWLIREVDSELQHYDIKNLVFVLDGSLRNIPMAVLHDGNQYLIEKYAIAVAPELELFTPRPLPKDLKVFTGGVGQPQQIDERTFPPIQMLTDELDTISALYGSPPPLTDEQFQPETLQEQLSTGEFSGIHIKTHGIFSSDPEETFIVAYEQLIRGQELGNLIQTASLQGETPIDLLVLSACSTAEGDKRAILGLAGIAVRAGARSTLSTLWEAQDTPNTQLMIRFYEELKQSGTTRAQALQKAQLALMENGYHAPHLWATYVLVGNWL</sequence>
<evidence type="ECO:0000259" key="1">
    <source>
        <dbReference type="Pfam" id="PF12770"/>
    </source>
</evidence>
<dbReference type="Pfam" id="PF12770">
    <property type="entry name" value="CHAT"/>
    <property type="match status" value="1"/>
</dbReference>
<proteinExistence type="predicted"/>
<dbReference type="PANTHER" id="PTHR10098">
    <property type="entry name" value="RAPSYN-RELATED"/>
    <property type="match status" value="1"/>
</dbReference>
<dbReference type="SUPFAM" id="SSF48452">
    <property type="entry name" value="TPR-like"/>
    <property type="match status" value="2"/>
</dbReference>
<dbReference type="InterPro" id="IPR019734">
    <property type="entry name" value="TPR_rpt"/>
</dbReference>
<name>A0A928X301_LEPEC</name>
<comment type="caution">
    <text evidence="2">The sequence shown here is derived from an EMBL/GenBank/DDBJ whole genome shotgun (WGS) entry which is preliminary data.</text>
</comment>
<evidence type="ECO:0000313" key="2">
    <source>
        <dbReference type="EMBL" id="MBE9065603.1"/>
    </source>
</evidence>
<evidence type="ECO:0000313" key="3">
    <source>
        <dbReference type="Proteomes" id="UP000615026"/>
    </source>
</evidence>
<dbReference type="EMBL" id="JADEXP010000013">
    <property type="protein sequence ID" value="MBE9065603.1"/>
    <property type="molecule type" value="Genomic_DNA"/>
</dbReference>
<dbReference type="Gene3D" id="1.25.40.10">
    <property type="entry name" value="Tetratricopeptide repeat domain"/>
    <property type="match status" value="2"/>
</dbReference>
<dbReference type="InterPro" id="IPR024983">
    <property type="entry name" value="CHAT_dom"/>
</dbReference>
<dbReference type="PANTHER" id="PTHR10098:SF112">
    <property type="entry name" value="SLR0380 PROTEIN"/>
    <property type="match status" value="1"/>
</dbReference>
<protein>
    <submittedName>
        <fullName evidence="2">CHAT domain-containing protein</fullName>
    </submittedName>
</protein>
<dbReference type="RefSeq" id="WP_193990695.1">
    <property type="nucleotide sequence ID" value="NZ_JADEXP010000013.1"/>
</dbReference>
<dbReference type="InterPro" id="IPR011990">
    <property type="entry name" value="TPR-like_helical_dom_sf"/>
</dbReference>
<dbReference type="AlphaFoldDB" id="A0A928X301"/>
<gene>
    <name evidence="2" type="ORF">IQ260_02945</name>
</gene>
<keyword evidence="3" id="KW-1185">Reference proteome</keyword>
<dbReference type="Proteomes" id="UP000615026">
    <property type="component" value="Unassembled WGS sequence"/>
</dbReference>
<feature type="domain" description="CHAT" evidence="1">
    <location>
        <begin position="603"/>
        <end position="875"/>
    </location>
</feature>